<keyword evidence="2" id="KW-1185">Reference proteome</keyword>
<comment type="caution">
    <text evidence="1">The sequence shown here is derived from an EMBL/GenBank/DDBJ whole genome shotgun (WGS) entry which is preliminary data.</text>
</comment>
<evidence type="ECO:0000313" key="1">
    <source>
        <dbReference type="EMBL" id="KAK3059722.1"/>
    </source>
</evidence>
<evidence type="ECO:0000313" key="2">
    <source>
        <dbReference type="Proteomes" id="UP001186974"/>
    </source>
</evidence>
<dbReference type="Proteomes" id="UP001186974">
    <property type="component" value="Unassembled WGS sequence"/>
</dbReference>
<proteinExistence type="predicted"/>
<reference evidence="1" key="1">
    <citation type="submission" date="2024-09" db="EMBL/GenBank/DDBJ databases">
        <title>Black Yeasts Isolated from many extreme environments.</title>
        <authorList>
            <person name="Coleine C."/>
            <person name="Stajich J.E."/>
            <person name="Selbmann L."/>
        </authorList>
    </citation>
    <scope>NUCLEOTIDE SEQUENCE</scope>
    <source>
        <strain evidence="1">CCFEE 5737</strain>
    </source>
</reference>
<feature type="non-terminal residue" evidence="1">
    <location>
        <position position="1"/>
    </location>
</feature>
<organism evidence="1 2">
    <name type="scientific">Coniosporium uncinatum</name>
    <dbReference type="NCBI Taxonomy" id="93489"/>
    <lineage>
        <taxon>Eukaryota</taxon>
        <taxon>Fungi</taxon>
        <taxon>Dikarya</taxon>
        <taxon>Ascomycota</taxon>
        <taxon>Pezizomycotina</taxon>
        <taxon>Dothideomycetes</taxon>
        <taxon>Dothideomycetes incertae sedis</taxon>
        <taxon>Coniosporium</taxon>
    </lineage>
</organism>
<accession>A0ACC3CZT0</accession>
<protein>
    <submittedName>
        <fullName evidence="1">Uncharacterized protein</fullName>
    </submittedName>
</protein>
<sequence>IPWVSSNIPLFLAYMQTRKPFLHGNMADTYFPFMYLPAELRNMIYDYAVDPDDIFVHANRLTKATRRREQVSHYFPRPSTPTVLLLNRQITAEALHVMDQKPLTMDPETFYDQWGTLRYDSGIKSHHLIKFGTLSTLPRIIIKFLGAVHKFARYSKGTALTGVTELSDTIQWFIMSKTPELVEMQLPDGIPDAAIAWRSSSLTMQSVDARTG</sequence>
<gene>
    <name evidence="1" type="ORF">LTS18_010195</name>
</gene>
<name>A0ACC3CZT0_9PEZI</name>
<dbReference type="EMBL" id="JAWDJW010009161">
    <property type="protein sequence ID" value="KAK3059722.1"/>
    <property type="molecule type" value="Genomic_DNA"/>
</dbReference>